<dbReference type="InterPro" id="IPR036431">
    <property type="entry name" value="ARID_dom_sf"/>
</dbReference>
<feature type="domain" description="PHD-type" evidence="9">
    <location>
        <begin position="262"/>
        <end position="312"/>
    </location>
</feature>
<keyword evidence="3" id="KW-0677">Repeat</keyword>
<dbReference type="InterPro" id="IPR019787">
    <property type="entry name" value="Znf_PHD-finger"/>
</dbReference>
<feature type="domain" description="ARID" evidence="10">
    <location>
        <begin position="101"/>
        <end position="198"/>
    </location>
</feature>
<feature type="compositionally biased region" description="Basic and acidic residues" evidence="8">
    <location>
        <begin position="241"/>
        <end position="252"/>
    </location>
</feature>
<dbReference type="Pfam" id="PF02375">
    <property type="entry name" value="JmjN"/>
    <property type="match status" value="1"/>
</dbReference>
<feature type="region of interest" description="Disordered" evidence="8">
    <location>
        <begin position="1782"/>
        <end position="1815"/>
    </location>
</feature>
<dbReference type="SMART" id="SM00501">
    <property type="entry name" value="BRIGHT"/>
    <property type="match status" value="1"/>
</dbReference>
<keyword evidence="6" id="KW-0539">Nucleus</keyword>
<proteinExistence type="predicted"/>
<evidence type="ECO:0000256" key="1">
    <source>
        <dbReference type="ARBA" id="ARBA00004123"/>
    </source>
</evidence>
<dbReference type="Proteomes" id="UP001202328">
    <property type="component" value="Unassembled WGS sequence"/>
</dbReference>
<dbReference type="GO" id="GO:0000785">
    <property type="term" value="C:chromatin"/>
    <property type="evidence" value="ECO:0007669"/>
    <property type="project" value="TreeGrafter"/>
</dbReference>
<dbReference type="FunFam" id="2.60.120.650:FF:000042">
    <property type="entry name" value="Transcription factor jumonji (JmjC) domain-containing protein"/>
    <property type="match status" value="1"/>
</dbReference>
<dbReference type="GO" id="GO:0032452">
    <property type="term" value="F:histone demethylase activity"/>
    <property type="evidence" value="ECO:0007669"/>
    <property type="project" value="TreeGrafter"/>
</dbReference>
<feature type="domain" description="JmjC" evidence="12">
    <location>
        <begin position="402"/>
        <end position="568"/>
    </location>
</feature>
<dbReference type="InterPro" id="IPR004198">
    <property type="entry name" value="Znf_C5HC2"/>
</dbReference>
<dbReference type="InterPro" id="IPR003349">
    <property type="entry name" value="JmjN"/>
</dbReference>
<sequence>MGKGRPRSVEKGVLGNNNACLLGDEKVKKVIPQGPVYYPTDEEFKDPLEYIYKIRPEAEPYGICRIIPPNNWKPPFALDLESFTFPTKTQAIHQLQARSASCDPQTFELEYNRFLETQFGKRNRKKVVFEGEDLDFCKCYNAVKRYGGYDKVVKEKKWGEVYRFILGSAGVGKISECSKHVLSQLYREHLYDYEMINKKKKPVTLKKCKRGMRCDRVKKVEDQQSDAASTSSSFKRRKKNSHGDASKDDKLEKKKEELNEFDQICEQCNSGLHGEVMLLCDRCNKGWHIYCLSPPLKQVPTGNWYCLECVNSDKDSFGFVPGKRFSLDTFRRLADRAKKKWFGSTTPSRVEIEKKFWEIVEGSVGEVEVMYGSDLDTSKYGSGFPRAEDSRPPAVEVEVWDKYTSSPWNLNNLPKLQGSMLQAVHENIAGVMVPWLYIGMLFSSFCWHFEDHCFYSMNYLHWGEPKCWYSVPGSEAHAFEQVMRSSLPDLFETQPDLLFQLVTMLNPSVLQENGVPVYTVLQEPGNIVITFPRSYHGGFNFGLNCAEAVNFAPADWLPHGGYGAELYRLYHKAAVLSHEELLCVVAKSGCDAKVSSYLKKELHRVFTKEKTWRERLWKNGIVKTSPMYARKHPDYVGTEEDPTCIICQQYLYLSAVGCGCRKSTFVCLEHYEHLCECNPAKQRLLYRHTLAELEDLALLADSGDLDEACKTRSCRRQLSSSSDIPILAKEVKGCRVTHVQLAEEWISSTIKILESSFSESAYVSALSGAQQFLWAGPEMDPVRGLAKSLVEVKKWALEVKSCLCKVKSWLQHRVNNTQKVTLGYIENLLSFNPVPCNEPGHLKLKVYTEKAKLLVLEIKSALSPSSGASIADLELLYSRASEFPIHIEEMGNLAKEISLAKAWIDSTRQCISVDRSVKVEVDVLHKLKSEMLELHVQFPEMEVLLDILRQVESWQVKCHAMLEAPITLKDLEILLQDADNFFFAIPELKLLKQYHLDAISWISRFHHVLVNVNEREDQDKVVEELTCISADGALLRVQVDELPLVGVELKKACCREKAQKACRTQMPLTYIEELISEAVIFQIENEKWFKNISGVLADAKSWEERAKQALRNLAQMSDLEDLMRTSDKIFAVLPSLVDLRDVLSFSRSWIKDSQPFLALSLLSSDPSSSPVKFDSLKELVSQSKLLKVCLEEPRMLQETLKDCESWQEDAHALLEQADSFLMLHNVSVDNGCHTRIVELLQLIQSVTMKGQLLGVDFDEIPKLQKVSSKLEWCLRAITSLLTTPSLKAVDSLIESAKSVPHERDDLVNSLIDGVIWLKKALEIVSSRRKRCKLSDVEEIVDEAQMIKVPFPLMVDQLVISMEKHKSWQEKVHVFFSSNSAEKSWSALLQLKDFGDSDAFDSPELDRVNSEIVKVEKWILSCKEIIGPSVSDMNSLGTALISIKHSMDRSIQLYKDASCCGARSLHVCCFSASGNQEVFACLKCNDRYHLSCLGSMFPITSLARENTCPYCLLLESGAVSRNECRSLISRGARPELKMLNELLSVANDFCMRIKEIDILEKLVEQTLACQSLMAETVDFVLGYHDKDIVPISRRLLIPLKAVGVAGVFDHDGTRNLELAVVIHSWKIRVKMLFENSEKPLIQNIQRMLKEGSQLNVPSGDYFIHELTKMKCVGLHWAELARKVASDSGHLELDEVFKLISEGEDLPVHLDKEIKLLRDRSVLYCICRKPYNNKAPMIACDLCEEWYHFDCVKICEPAPDNYLCPACKPLEEKEPLSSILKGERLSGTGSDDVGPQTPLPQGNESRRRRRKLSSNRRRQKRMLVADLGMILRHSDGIDQLWWKNRKPLRRTSKKRAELESLSPFYKL</sequence>
<dbReference type="CDD" id="cd16100">
    <property type="entry name" value="ARID"/>
    <property type="match status" value="1"/>
</dbReference>
<keyword evidence="2" id="KW-0479">Metal-binding</keyword>
<dbReference type="Gene3D" id="2.60.120.650">
    <property type="entry name" value="Cupin"/>
    <property type="match status" value="2"/>
</dbReference>
<dbReference type="PROSITE" id="PS50016">
    <property type="entry name" value="ZF_PHD_2"/>
    <property type="match status" value="2"/>
</dbReference>
<keyword evidence="14" id="KW-1185">Reference proteome</keyword>
<dbReference type="SUPFAM" id="SSF51197">
    <property type="entry name" value="Clavaminate synthase-like"/>
    <property type="match status" value="1"/>
</dbReference>
<evidence type="ECO:0000313" key="14">
    <source>
        <dbReference type="Proteomes" id="UP001202328"/>
    </source>
</evidence>
<dbReference type="Pfam" id="PF02928">
    <property type="entry name" value="zf-C5HC2"/>
    <property type="match status" value="1"/>
</dbReference>
<evidence type="ECO:0000256" key="6">
    <source>
        <dbReference type="ARBA" id="ARBA00023242"/>
    </source>
</evidence>
<feature type="region of interest" description="Disordered" evidence="8">
    <location>
        <begin position="219"/>
        <end position="252"/>
    </location>
</feature>
<evidence type="ECO:0000313" key="13">
    <source>
        <dbReference type="EMBL" id="KAI3928594.1"/>
    </source>
</evidence>
<evidence type="ECO:0008006" key="15">
    <source>
        <dbReference type="Google" id="ProtNLM"/>
    </source>
</evidence>
<organism evidence="13 14">
    <name type="scientific">Papaver atlanticum</name>
    <dbReference type="NCBI Taxonomy" id="357466"/>
    <lineage>
        <taxon>Eukaryota</taxon>
        <taxon>Viridiplantae</taxon>
        <taxon>Streptophyta</taxon>
        <taxon>Embryophyta</taxon>
        <taxon>Tracheophyta</taxon>
        <taxon>Spermatophyta</taxon>
        <taxon>Magnoliopsida</taxon>
        <taxon>Ranunculales</taxon>
        <taxon>Papaveraceae</taxon>
        <taxon>Papaveroideae</taxon>
        <taxon>Papaver</taxon>
    </lineage>
</organism>
<dbReference type="SUPFAM" id="SSF57903">
    <property type="entry name" value="FYVE/PHD zinc finger"/>
    <property type="match status" value="2"/>
</dbReference>
<evidence type="ECO:0000256" key="4">
    <source>
        <dbReference type="ARBA" id="ARBA00022771"/>
    </source>
</evidence>
<dbReference type="PROSITE" id="PS51184">
    <property type="entry name" value="JMJC"/>
    <property type="match status" value="1"/>
</dbReference>
<protein>
    <recommendedName>
        <fullName evidence="15">[Histone H3]-trimethyl-L-lysine(4) demethylase</fullName>
    </recommendedName>
</protein>
<dbReference type="SMART" id="SM00558">
    <property type="entry name" value="JmjC"/>
    <property type="match status" value="1"/>
</dbReference>
<dbReference type="Gene3D" id="1.10.150.60">
    <property type="entry name" value="ARID DNA-binding domain"/>
    <property type="match status" value="1"/>
</dbReference>
<feature type="domain" description="JmjN" evidence="11">
    <location>
        <begin position="34"/>
        <end position="75"/>
    </location>
</feature>
<name>A0AAD4XN08_9MAGN</name>
<dbReference type="InterPro" id="IPR011011">
    <property type="entry name" value="Znf_FYVE_PHD"/>
</dbReference>
<keyword evidence="5" id="KW-0862">Zinc</keyword>
<dbReference type="PROSITE" id="PS51011">
    <property type="entry name" value="ARID"/>
    <property type="match status" value="1"/>
</dbReference>
<dbReference type="GO" id="GO:0005634">
    <property type="term" value="C:nucleus"/>
    <property type="evidence" value="ECO:0007669"/>
    <property type="project" value="UniProtKB-SubCell"/>
</dbReference>
<dbReference type="CDD" id="cd15543">
    <property type="entry name" value="PHD_RSF1"/>
    <property type="match status" value="1"/>
</dbReference>
<evidence type="ECO:0000256" key="7">
    <source>
        <dbReference type="PROSITE-ProRule" id="PRU00146"/>
    </source>
</evidence>
<dbReference type="SMART" id="SM00249">
    <property type="entry name" value="PHD"/>
    <property type="match status" value="3"/>
</dbReference>
<dbReference type="Pfam" id="PF00628">
    <property type="entry name" value="PHD"/>
    <property type="match status" value="2"/>
</dbReference>
<evidence type="ECO:0000259" key="11">
    <source>
        <dbReference type="PROSITE" id="PS51183"/>
    </source>
</evidence>
<evidence type="ECO:0000256" key="2">
    <source>
        <dbReference type="ARBA" id="ARBA00022723"/>
    </source>
</evidence>
<gene>
    <name evidence="13" type="ORF">MKW98_024195</name>
</gene>
<dbReference type="PROSITE" id="PS51183">
    <property type="entry name" value="JMJN"/>
    <property type="match status" value="1"/>
</dbReference>
<evidence type="ECO:0000256" key="8">
    <source>
        <dbReference type="SAM" id="MobiDB-lite"/>
    </source>
</evidence>
<dbReference type="Pfam" id="PF08429">
    <property type="entry name" value="PLU-1"/>
    <property type="match status" value="2"/>
</dbReference>
<evidence type="ECO:0000259" key="12">
    <source>
        <dbReference type="PROSITE" id="PS51184"/>
    </source>
</evidence>
<comment type="subcellular location">
    <subcellularLocation>
        <location evidence="1">Nucleus</location>
    </subcellularLocation>
</comment>
<dbReference type="GO" id="GO:0010468">
    <property type="term" value="P:regulation of gene expression"/>
    <property type="evidence" value="ECO:0007669"/>
    <property type="project" value="TreeGrafter"/>
</dbReference>
<dbReference type="InterPro" id="IPR001606">
    <property type="entry name" value="ARID_dom"/>
</dbReference>
<dbReference type="EMBL" id="JAJJMB010007708">
    <property type="protein sequence ID" value="KAI3928594.1"/>
    <property type="molecule type" value="Genomic_DNA"/>
</dbReference>
<dbReference type="PANTHER" id="PTHR10694:SF133">
    <property type="entry name" value="LYSINE-SPECIFIC DEMETHYLASE JMJ17"/>
    <property type="match status" value="1"/>
</dbReference>
<feature type="domain" description="PHD-type" evidence="9">
    <location>
        <begin position="1720"/>
        <end position="1768"/>
    </location>
</feature>
<feature type="compositionally biased region" description="Basic residues" evidence="8">
    <location>
        <begin position="1804"/>
        <end position="1815"/>
    </location>
</feature>
<evidence type="ECO:0000256" key="3">
    <source>
        <dbReference type="ARBA" id="ARBA00022737"/>
    </source>
</evidence>
<dbReference type="InterPro" id="IPR001965">
    <property type="entry name" value="Znf_PHD"/>
</dbReference>
<evidence type="ECO:0000259" key="10">
    <source>
        <dbReference type="PROSITE" id="PS51011"/>
    </source>
</evidence>
<evidence type="ECO:0000256" key="5">
    <source>
        <dbReference type="ARBA" id="ARBA00022833"/>
    </source>
</evidence>
<dbReference type="InterPro" id="IPR013637">
    <property type="entry name" value="Lys_sp_deMease-like_dom"/>
</dbReference>
<comment type="caution">
    <text evidence="13">The sequence shown here is derived from an EMBL/GenBank/DDBJ whole genome shotgun (WGS) entry which is preliminary data.</text>
</comment>
<dbReference type="PROSITE" id="PS01359">
    <property type="entry name" value="ZF_PHD_1"/>
    <property type="match status" value="2"/>
</dbReference>
<dbReference type="InterPro" id="IPR019786">
    <property type="entry name" value="Zinc_finger_PHD-type_CS"/>
</dbReference>
<dbReference type="Pfam" id="PF01388">
    <property type="entry name" value="ARID"/>
    <property type="match status" value="1"/>
</dbReference>
<dbReference type="InterPro" id="IPR013083">
    <property type="entry name" value="Znf_RING/FYVE/PHD"/>
</dbReference>
<evidence type="ECO:0000259" key="9">
    <source>
        <dbReference type="PROSITE" id="PS50016"/>
    </source>
</evidence>
<dbReference type="FunFam" id="2.60.120.650:FF:000078">
    <property type="entry name" value="Predicted protein"/>
    <property type="match status" value="1"/>
</dbReference>
<dbReference type="Gene3D" id="3.30.40.10">
    <property type="entry name" value="Zinc/RING finger domain, C3HC4 (zinc finger)"/>
    <property type="match status" value="1"/>
</dbReference>
<accession>A0AAD4XN08</accession>
<dbReference type="PANTHER" id="PTHR10694">
    <property type="entry name" value="LYSINE-SPECIFIC DEMETHYLASE"/>
    <property type="match status" value="1"/>
</dbReference>
<dbReference type="GO" id="GO:0003677">
    <property type="term" value="F:DNA binding"/>
    <property type="evidence" value="ECO:0007669"/>
    <property type="project" value="InterPro"/>
</dbReference>
<dbReference type="SMART" id="SM00545">
    <property type="entry name" value="JmjN"/>
    <property type="match status" value="1"/>
</dbReference>
<dbReference type="Pfam" id="PF02373">
    <property type="entry name" value="JmjC"/>
    <property type="match status" value="1"/>
</dbReference>
<dbReference type="InterPro" id="IPR003347">
    <property type="entry name" value="JmjC_dom"/>
</dbReference>
<dbReference type="GO" id="GO:0008270">
    <property type="term" value="F:zinc ion binding"/>
    <property type="evidence" value="ECO:0007669"/>
    <property type="project" value="UniProtKB-KW"/>
</dbReference>
<reference evidence="13" key="1">
    <citation type="submission" date="2022-04" db="EMBL/GenBank/DDBJ databases">
        <title>A functionally conserved STORR gene fusion in Papaver species that diverged 16.8 million years ago.</title>
        <authorList>
            <person name="Catania T."/>
        </authorList>
    </citation>
    <scope>NUCLEOTIDE SEQUENCE</scope>
    <source>
        <strain evidence="13">S-188037</strain>
    </source>
</reference>
<keyword evidence="4 7" id="KW-0863">Zinc-finger</keyword>
<dbReference type="SUPFAM" id="SSF46774">
    <property type="entry name" value="ARID-like"/>
    <property type="match status" value="1"/>
</dbReference>